<evidence type="ECO:0000256" key="3">
    <source>
        <dbReference type="ARBA" id="ARBA00022833"/>
    </source>
</evidence>
<keyword evidence="5" id="KW-0472">Membrane</keyword>
<evidence type="ECO:0000259" key="6">
    <source>
        <dbReference type="PROSITE" id="PS50089"/>
    </source>
</evidence>
<proteinExistence type="predicted"/>
<dbReference type="EMBL" id="CAUYUJ010014496">
    <property type="protein sequence ID" value="CAK0841970.1"/>
    <property type="molecule type" value="Genomic_DNA"/>
</dbReference>
<dbReference type="SMART" id="SM00184">
    <property type="entry name" value="RING"/>
    <property type="match status" value="1"/>
</dbReference>
<keyword evidence="1" id="KW-0479">Metal-binding</keyword>
<evidence type="ECO:0000313" key="8">
    <source>
        <dbReference type="Proteomes" id="UP001189429"/>
    </source>
</evidence>
<dbReference type="InterPro" id="IPR051834">
    <property type="entry name" value="RING_finger_E3_ligase"/>
</dbReference>
<keyword evidence="2 4" id="KW-0863">Zinc-finger</keyword>
<dbReference type="InterPro" id="IPR013083">
    <property type="entry name" value="Znf_RING/FYVE/PHD"/>
</dbReference>
<dbReference type="InterPro" id="IPR001841">
    <property type="entry name" value="Znf_RING"/>
</dbReference>
<feature type="transmembrane region" description="Helical" evidence="5">
    <location>
        <begin position="60"/>
        <end position="80"/>
    </location>
</feature>
<evidence type="ECO:0000256" key="1">
    <source>
        <dbReference type="ARBA" id="ARBA00022723"/>
    </source>
</evidence>
<accession>A0ABN9T9X2</accession>
<keyword evidence="3" id="KW-0862">Zinc</keyword>
<gene>
    <name evidence="7" type="ORF">PCOR1329_LOCUS37028</name>
</gene>
<dbReference type="Gene3D" id="3.30.40.10">
    <property type="entry name" value="Zinc/RING finger domain, C3HC4 (zinc finger)"/>
    <property type="match status" value="1"/>
</dbReference>
<evidence type="ECO:0000256" key="5">
    <source>
        <dbReference type="SAM" id="Phobius"/>
    </source>
</evidence>
<feature type="non-terminal residue" evidence="7">
    <location>
        <position position="177"/>
    </location>
</feature>
<evidence type="ECO:0000256" key="4">
    <source>
        <dbReference type="PROSITE-ProRule" id="PRU00175"/>
    </source>
</evidence>
<evidence type="ECO:0000313" key="7">
    <source>
        <dbReference type="EMBL" id="CAK0841970.1"/>
    </source>
</evidence>
<dbReference type="PROSITE" id="PS50089">
    <property type="entry name" value="ZF_RING_2"/>
    <property type="match status" value="1"/>
</dbReference>
<organism evidence="7 8">
    <name type="scientific">Prorocentrum cordatum</name>
    <dbReference type="NCBI Taxonomy" id="2364126"/>
    <lineage>
        <taxon>Eukaryota</taxon>
        <taxon>Sar</taxon>
        <taxon>Alveolata</taxon>
        <taxon>Dinophyceae</taxon>
        <taxon>Prorocentrales</taxon>
        <taxon>Prorocentraceae</taxon>
        <taxon>Prorocentrum</taxon>
    </lineage>
</organism>
<dbReference type="PANTHER" id="PTHR45931:SF3">
    <property type="entry name" value="RING ZINC FINGER-CONTAINING PROTEIN"/>
    <property type="match status" value="1"/>
</dbReference>
<dbReference type="SUPFAM" id="SSF57850">
    <property type="entry name" value="RING/U-box"/>
    <property type="match status" value="1"/>
</dbReference>
<name>A0ABN9T9X2_9DINO</name>
<dbReference type="CDD" id="cd16454">
    <property type="entry name" value="RING-H2_PA-TM-RING"/>
    <property type="match status" value="1"/>
</dbReference>
<keyword evidence="8" id="KW-1185">Reference proteome</keyword>
<reference evidence="7" key="1">
    <citation type="submission" date="2023-10" db="EMBL/GenBank/DDBJ databases">
        <authorList>
            <person name="Chen Y."/>
            <person name="Shah S."/>
            <person name="Dougan E. K."/>
            <person name="Thang M."/>
            <person name="Chan C."/>
        </authorList>
    </citation>
    <scope>NUCLEOTIDE SEQUENCE [LARGE SCALE GENOMIC DNA]</scope>
</reference>
<feature type="domain" description="RING-type" evidence="6">
    <location>
        <begin position="123"/>
        <end position="163"/>
    </location>
</feature>
<sequence>MHFYVKLRRRPDAEGVQQVLGSSMWKGCRCLSFAGYTWFLIGVVWLINSDFHGACGGLSVLTLALIAVALLKPLLTIAAFRRYVPHDVHAGEAADTAPCGTLQEVIDSLAVVRYAANGRETGCAVCLVDFEEEESLRELPCGHKFHAPCIDRWLLKSSRCPLCMQEVDLPHPAHACS</sequence>
<comment type="caution">
    <text evidence="7">The sequence shown here is derived from an EMBL/GenBank/DDBJ whole genome shotgun (WGS) entry which is preliminary data.</text>
</comment>
<evidence type="ECO:0000256" key="2">
    <source>
        <dbReference type="ARBA" id="ARBA00022771"/>
    </source>
</evidence>
<keyword evidence="5" id="KW-1133">Transmembrane helix</keyword>
<protein>
    <recommendedName>
        <fullName evidence="6">RING-type domain-containing protein</fullName>
    </recommendedName>
</protein>
<feature type="transmembrane region" description="Helical" evidence="5">
    <location>
        <begin position="30"/>
        <end position="48"/>
    </location>
</feature>
<keyword evidence="5" id="KW-0812">Transmembrane</keyword>
<dbReference type="PANTHER" id="PTHR45931">
    <property type="entry name" value="SI:CH211-59O9.10"/>
    <property type="match status" value="1"/>
</dbReference>
<dbReference type="Proteomes" id="UP001189429">
    <property type="component" value="Unassembled WGS sequence"/>
</dbReference>
<dbReference type="Pfam" id="PF13639">
    <property type="entry name" value="zf-RING_2"/>
    <property type="match status" value="1"/>
</dbReference>